<proteinExistence type="predicted"/>
<reference evidence="1 2" key="1">
    <citation type="submission" date="2013-01" db="EMBL/GenBank/DDBJ databases">
        <authorList>
            <person name="Bench S."/>
        </authorList>
    </citation>
    <scope>NUCLEOTIDE SEQUENCE [LARGE SCALE GENOMIC DNA]</scope>
    <source>
        <strain evidence="1 2">WH 0005</strain>
    </source>
</reference>
<dbReference type="AlphaFoldDB" id="T2IMZ4"/>
<evidence type="ECO:0000313" key="2">
    <source>
        <dbReference type="Proteomes" id="UP000017981"/>
    </source>
</evidence>
<dbReference type="Proteomes" id="UP000017981">
    <property type="component" value="Unassembled WGS sequence"/>
</dbReference>
<dbReference type="EMBL" id="CAQL01000157">
    <property type="protein sequence ID" value="CCQ54398.1"/>
    <property type="molecule type" value="Genomic_DNA"/>
</dbReference>
<reference evidence="1 2" key="2">
    <citation type="submission" date="2013-09" db="EMBL/GenBank/DDBJ databases">
        <title>Whole genome comparison of six Crocosphaera watsonii strains with differing phenotypes.</title>
        <authorList>
            <person name="Bench S.R."/>
            <person name="Heller P."/>
            <person name="Frank I."/>
            <person name="Arciniega M."/>
            <person name="Shilova I.N."/>
            <person name="Zehr J.P."/>
        </authorList>
    </citation>
    <scope>NUCLEOTIDE SEQUENCE [LARGE SCALE GENOMIC DNA]</scope>
    <source>
        <strain evidence="1 2">WH 0005</strain>
    </source>
</reference>
<sequence length="40" mass="4547">MSILIYSTGEIVAILYIFNSFDNNFMLIYPQLMAAKASDK</sequence>
<comment type="caution">
    <text evidence="1">The sequence shown here is derived from an EMBL/GenBank/DDBJ whole genome shotgun (WGS) entry which is preliminary data.</text>
</comment>
<protein>
    <submittedName>
        <fullName evidence="1">Uncharacterized protein</fullName>
    </submittedName>
</protein>
<organism evidence="1 2">
    <name type="scientific">Crocosphaera watsonii WH 0005</name>
    <dbReference type="NCBI Taxonomy" id="423472"/>
    <lineage>
        <taxon>Bacteria</taxon>
        <taxon>Bacillati</taxon>
        <taxon>Cyanobacteriota</taxon>
        <taxon>Cyanophyceae</taxon>
        <taxon>Oscillatoriophycideae</taxon>
        <taxon>Chroococcales</taxon>
        <taxon>Aphanothecaceae</taxon>
        <taxon>Crocosphaera</taxon>
    </lineage>
</organism>
<gene>
    <name evidence="1" type="ORF">CWATWH0005_3327</name>
</gene>
<evidence type="ECO:0000313" key="1">
    <source>
        <dbReference type="EMBL" id="CCQ54398.1"/>
    </source>
</evidence>
<accession>T2IMZ4</accession>
<name>T2IMZ4_CROWT</name>